<dbReference type="EMBL" id="FNTD01000004">
    <property type="protein sequence ID" value="SEC02291.1"/>
    <property type="molecule type" value="Genomic_DNA"/>
</dbReference>
<gene>
    <name evidence="6" type="ORF">SAMN04490357_0986</name>
</gene>
<organism evidence="6 7">
    <name type="scientific">Streptomyces misionensis</name>
    <dbReference type="NCBI Taxonomy" id="67331"/>
    <lineage>
        <taxon>Bacteria</taxon>
        <taxon>Bacillati</taxon>
        <taxon>Actinomycetota</taxon>
        <taxon>Actinomycetes</taxon>
        <taxon>Kitasatosporales</taxon>
        <taxon>Streptomycetaceae</taxon>
        <taxon>Streptomyces</taxon>
    </lineage>
</organism>
<evidence type="ECO:0000256" key="2">
    <source>
        <dbReference type="ARBA" id="ARBA00022801"/>
    </source>
</evidence>
<dbReference type="Proteomes" id="UP000182375">
    <property type="component" value="Unassembled WGS sequence"/>
</dbReference>
<feature type="domain" description="Exonuclease" evidence="5">
    <location>
        <begin position="31"/>
        <end position="210"/>
    </location>
</feature>
<protein>
    <submittedName>
        <fullName evidence="6">DNA polymerase-3 subunit epsilon</fullName>
    </submittedName>
</protein>
<evidence type="ECO:0000259" key="5">
    <source>
        <dbReference type="SMART" id="SM00479"/>
    </source>
</evidence>
<dbReference type="PANTHER" id="PTHR30231">
    <property type="entry name" value="DNA POLYMERASE III SUBUNIT EPSILON"/>
    <property type="match status" value="1"/>
</dbReference>
<dbReference type="GO" id="GO:0003676">
    <property type="term" value="F:nucleic acid binding"/>
    <property type="evidence" value="ECO:0007669"/>
    <property type="project" value="InterPro"/>
</dbReference>
<dbReference type="Pfam" id="PF00929">
    <property type="entry name" value="RNase_T"/>
    <property type="match status" value="1"/>
</dbReference>
<dbReference type="Gene3D" id="3.30.420.10">
    <property type="entry name" value="Ribonuclease H-like superfamily/Ribonuclease H"/>
    <property type="match status" value="1"/>
</dbReference>
<feature type="region of interest" description="Disordered" evidence="4">
    <location>
        <begin position="1"/>
        <end position="23"/>
    </location>
</feature>
<dbReference type="CDD" id="cd06127">
    <property type="entry name" value="DEDDh"/>
    <property type="match status" value="1"/>
</dbReference>
<keyword evidence="2" id="KW-0378">Hydrolase</keyword>
<dbReference type="InterPro" id="IPR013520">
    <property type="entry name" value="Ribonucl_H"/>
</dbReference>
<dbReference type="SMART" id="SM00479">
    <property type="entry name" value="EXOIII"/>
    <property type="match status" value="1"/>
</dbReference>
<accession>A0A1H4P4C2</accession>
<dbReference type="GO" id="GO:0008408">
    <property type="term" value="F:3'-5' exonuclease activity"/>
    <property type="evidence" value="ECO:0007669"/>
    <property type="project" value="TreeGrafter"/>
</dbReference>
<sequence length="266" mass="28457">MGAPRAVRGAPPKETTLNEQHTSAPPWYLGRLAGFDLETTGVSPERDRIVTACVVQIGGGQPAAAANWLADPGVDIPDGAAAVHGITTERARAEGRPAGEVVEEIVTALTAVVLSGIPVVAMNATYDLTMLDREARRHGVQPLADTVAADLRVVDPFVLDKRVDPYRRGKRTLTDLCRHYQVPLDGAHSADADAVAACRVAWRIASTHGEIGKASLDELHSLQVGWAREQAESLADYFRRTPGKEDRAKTVRGDWPLIPAQRGGAA</sequence>
<name>A0A1H4P4C2_9ACTN</name>
<evidence type="ECO:0000313" key="6">
    <source>
        <dbReference type="EMBL" id="SEC02291.1"/>
    </source>
</evidence>
<dbReference type="InterPro" id="IPR012337">
    <property type="entry name" value="RNaseH-like_sf"/>
</dbReference>
<dbReference type="NCBIfam" id="NF005927">
    <property type="entry name" value="PRK07942.1"/>
    <property type="match status" value="1"/>
</dbReference>
<dbReference type="InterPro" id="IPR036397">
    <property type="entry name" value="RNaseH_sf"/>
</dbReference>
<evidence type="ECO:0000313" key="7">
    <source>
        <dbReference type="Proteomes" id="UP000182375"/>
    </source>
</evidence>
<reference evidence="6 7" key="1">
    <citation type="submission" date="2016-10" db="EMBL/GenBank/DDBJ databases">
        <authorList>
            <person name="de Groot N.N."/>
        </authorList>
    </citation>
    <scope>NUCLEOTIDE SEQUENCE [LARGE SCALE GENOMIC DNA]</scope>
    <source>
        <strain evidence="6 7">DSM 40306</strain>
    </source>
</reference>
<keyword evidence="1" id="KW-0540">Nuclease</keyword>
<proteinExistence type="predicted"/>
<keyword evidence="3" id="KW-0269">Exonuclease</keyword>
<evidence type="ECO:0000256" key="3">
    <source>
        <dbReference type="ARBA" id="ARBA00022839"/>
    </source>
</evidence>
<dbReference type="SUPFAM" id="SSF53098">
    <property type="entry name" value="Ribonuclease H-like"/>
    <property type="match status" value="1"/>
</dbReference>
<evidence type="ECO:0000256" key="4">
    <source>
        <dbReference type="SAM" id="MobiDB-lite"/>
    </source>
</evidence>
<dbReference type="STRING" id="67331.SAMN04490357_0986"/>
<evidence type="ECO:0000256" key="1">
    <source>
        <dbReference type="ARBA" id="ARBA00022722"/>
    </source>
</evidence>
<dbReference type="AlphaFoldDB" id="A0A1H4P4C2"/>
<dbReference type="GO" id="GO:0005829">
    <property type="term" value="C:cytosol"/>
    <property type="evidence" value="ECO:0007669"/>
    <property type="project" value="TreeGrafter"/>
</dbReference>
<dbReference type="PANTHER" id="PTHR30231:SF4">
    <property type="entry name" value="PROTEIN NEN2"/>
    <property type="match status" value="1"/>
</dbReference>